<dbReference type="InParanoid" id="A0A6M4H860"/>
<dbReference type="GO" id="GO:0009055">
    <property type="term" value="F:electron transfer activity"/>
    <property type="evidence" value="ECO:0007669"/>
    <property type="project" value="TreeGrafter"/>
</dbReference>
<evidence type="ECO:0000256" key="4">
    <source>
        <dbReference type="ARBA" id="ARBA00019425"/>
    </source>
</evidence>
<evidence type="ECO:0000256" key="10">
    <source>
        <dbReference type="ARBA" id="ARBA00022692"/>
    </source>
</evidence>
<comment type="pathway">
    <text evidence="3">Carbohydrate metabolism; tricarboxylic acid cycle.</text>
</comment>
<keyword evidence="9 17" id="KW-0349">Heme</keyword>
<evidence type="ECO:0000256" key="14">
    <source>
        <dbReference type="ARBA" id="ARBA00023004"/>
    </source>
</evidence>
<keyword evidence="6" id="KW-1003">Cell membrane</keyword>
<keyword evidence="12" id="KW-0249">Electron transport</keyword>
<keyword evidence="13 18" id="KW-1133">Transmembrane helix</keyword>
<dbReference type="FunCoup" id="A0A6M4H860">
    <property type="interactions" value="124"/>
</dbReference>
<protein>
    <recommendedName>
        <fullName evidence="4">Succinate dehydrogenase hydrophobic membrane anchor subunit</fullName>
    </recommendedName>
</protein>
<evidence type="ECO:0000313" key="20">
    <source>
        <dbReference type="Proteomes" id="UP000503096"/>
    </source>
</evidence>
<name>A0A6M4H860_9PROT</name>
<dbReference type="Proteomes" id="UP000503096">
    <property type="component" value="Chromosome"/>
</dbReference>
<evidence type="ECO:0000256" key="2">
    <source>
        <dbReference type="ARBA" id="ARBA00004429"/>
    </source>
</evidence>
<dbReference type="PIRSF" id="PIRSF000169">
    <property type="entry name" value="SDH_D"/>
    <property type="match status" value="1"/>
</dbReference>
<keyword evidence="15 18" id="KW-0472">Membrane</keyword>
<dbReference type="UniPathway" id="UPA00223"/>
<dbReference type="KEGG" id="upl:DSM104440_01708"/>
<dbReference type="SUPFAM" id="SSF81343">
    <property type="entry name" value="Fumarate reductase respiratory complex transmembrane subunits"/>
    <property type="match status" value="1"/>
</dbReference>
<organism evidence="19 20">
    <name type="scientific">Usitatibacter palustris</name>
    <dbReference type="NCBI Taxonomy" id="2732487"/>
    <lineage>
        <taxon>Bacteria</taxon>
        <taxon>Pseudomonadati</taxon>
        <taxon>Pseudomonadota</taxon>
        <taxon>Betaproteobacteria</taxon>
        <taxon>Nitrosomonadales</taxon>
        <taxon>Usitatibacteraceae</taxon>
        <taxon>Usitatibacter</taxon>
    </lineage>
</organism>
<evidence type="ECO:0000256" key="5">
    <source>
        <dbReference type="ARBA" id="ARBA00022448"/>
    </source>
</evidence>
<dbReference type="PANTHER" id="PTHR38689">
    <property type="entry name" value="SUCCINATE DEHYDROGENASE HYDROPHOBIC MEMBRANE ANCHOR SUBUNIT"/>
    <property type="match status" value="1"/>
</dbReference>
<keyword evidence="20" id="KW-1185">Reference proteome</keyword>
<dbReference type="Pfam" id="PF01127">
    <property type="entry name" value="Sdh_cyt"/>
    <property type="match status" value="1"/>
</dbReference>
<evidence type="ECO:0000256" key="17">
    <source>
        <dbReference type="PIRSR" id="PIRSR000169-2"/>
    </source>
</evidence>
<evidence type="ECO:0000256" key="11">
    <source>
        <dbReference type="ARBA" id="ARBA00022723"/>
    </source>
</evidence>
<feature type="transmembrane region" description="Helical" evidence="18">
    <location>
        <begin position="43"/>
        <end position="64"/>
    </location>
</feature>
<dbReference type="PANTHER" id="PTHR38689:SF1">
    <property type="entry name" value="SUCCINATE DEHYDROGENASE HYDROPHOBIC MEMBRANE ANCHOR SUBUNIT"/>
    <property type="match status" value="1"/>
</dbReference>
<evidence type="ECO:0000256" key="12">
    <source>
        <dbReference type="ARBA" id="ARBA00022982"/>
    </source>
</evidence>
<keyword evidence="11 17" id="KW-0479">Metal-binding</keyword>
<dbReference type="Gene3D" id="1.20.1300.10">
    <property type="entry name" value="Fumarate reductase/succinate dehydrogenase, transmembrane subunit"/>
    <property type="match status" value="1"/>
</dbReference>
<evidence type="ECO:0000256" key="7">
    <source>
        <dbReference type="ARBA" id="ARBA00022519"/>
    </source>
</evidence>
<dbReference type="RefSeq" id="WP_171161694.1">
    <property type="nucleotide sequence ID" value="NZ_CP053073.1"/>
</dbReference>
<reference evidence="19 20" key="1">
    <citation type="submission" date="2020-04" db="EMBL/GenBank/DDBJ databases">
        <title>Usitatibacter rugosus gen. nov., sp. nov. and Usitatibacter palustris sp. nov., novel members of Usitatibacteraceae fam. nov. within the order Nitrosomonadales isolated from soil.</title>
        <authorList>
            <person name="Huber K.J."/>
            <person name="Neumann-Schaal M."/>
            <person name="Geppert A."/>
            <person name="Luckner M."/>
            <person name="Wanner G."/>
            <person name="Overmann J."/>
        </authorList>
    </citation>
    <scope>NUCLEOTIDE SEQUENCE [LARGE SCALE GENOMIC DNA]</scope>
    <source>
        <strain evidence="19 20">Swamp67</strain>
    </source>
</reference>
<evidence type="ECO:0000256" key="15">
    <source>
        <dbReference type="ARBA" id="ARBA00023136"/>
    </source>
</evidence>
<comment type="cofactor">
    <cofactor evidence="17">
        <name>heme</name>
        <dbReference type="ChEBI" id="CHEBI:30413"/>
    </cofactor>
    <text evidence="17">The heme is bound between the two transmembrane subunits.</text>
</comment>
<sequence length="107" mass="12106">MKNFLWDWFLQRATGAVMAIYTPIVVVCVLMHRPGTFADWKALFASAPMRVATLVFMIALLYHAWVGMRDIILDYVKPAGVRGFLKFAIAIALVAYLAWSVAILWGR</sequence>
<gene>
    <name evidence="19" type="primary">sdhD</name>
    <name evidence="19" type="ORF">DSM104440_01708</name>
</gene>
<evidence type="ECO:0000256" key="3">
    <source>
        <dbReference type="ARBA" id="ARBA00005163"/>
    </source>
</evidence>
<evidence type="ECO:0000313" key="19">
    <source>
        <dbReference type="EMBL" id="QJR14893.1"/>
    </source>
</evidence>
<comment type="function">
    <text evidence="1">Membrane-anchoring subunit of succinate dehydrogenase (SDH).</text>
</comment>
<evidence type="ECO:0000256" key="9">
    <source>
        <dbReference type="ARBA" id="ARBA00022617"/>
    </source>
</evidence>
<proteinExistence type="predicted"/>
<dbReference type="GO" id="GO:0017004">
    <property type="term" value="P:cytochrome complex assembly"/>
    <property type="evidence" value="ECO:0007669"/>
    <property type="project" value="TreeGrafter"/>
</dbReference>
<evidence type="ECO:0000256" key="18">
    <source>
        <dbReference type="SAM" id="Phobius"/>
    </source>
</evidence>
<keyword evidence="7" id="KW-0997">Cell inner membrane</keyword>
<dbReference type="GO" id="GO:0006099">
    <property type="term" value="P:tricarboxylic acid cycle"/>
    <property type="evidence" value="ECO:0007669"/>
    <property type="project" value="UniProtKB-UniPathway"/>
</dbReference>
<keyword evidence="14 17" id="KW-0408">Iron</keyword>
<dbReference type="InterPro" id="IPR034804">
    <property type="entry name" value="SQR/QFR_C/D"/>
</dbReference>
<dbReference type="GO" id="GO:0020037">
    <property type="term" value="F:heme binding"/>
    <property type="evidence" value="ECO:0007669"/>
    <property type="project" value="InterPro"/>
</dbReference>
<dbReference type="AlphaFoldDB" id="A0A6M4H860"/>
<dbReference type="GO" id="GO:0005886">
    <property type="term" value="C:plasma membrane"/>
    <property type="evidence" value="ECO:0007669"/>
    <property type="project" value="UniProtKB-SubCell"/>
</dbReference>
<feature type="transmembrane region" description="Helical" evidence="18">
    <location>
        <begin position="84"/>
        <end position="105"/>
    </location>
</feature>
<keyword evidence="5" id="KW-0813">Transport</keyword>
<evidence type="ECO:0000256" key="1">
    <source>
        <dbReference type="ARBA" id="ARBA00004050"/>
    </source>
</evidence>
<feature type="binding site" description="axial binding residue" evidence="17">
    <location>
        <position position="63"/>
    </location>
    <ligand>
        <name>heme</name>
        <dbReference type="ChEBI" id="CHEBI:30413"/>
        <note>ligand shared with second transmembrane subunit</note>
    </ligand>
    <ligandPart>
        <name>Fe</name>
        <dbReference type="ChEBI" id="CHEBI:18248"/>
    </ligandPart>
</feature>
<dbReference type="InterPro" id="IPR014312">
    <property type="entry name" value="Succ_DH_anchor"/>
</dbReference>
<dbReference type="EMBL" id="CP053073">
    <property type="protein sequence ID" value="QJR14893.1"/>
    <property type="molecule type" value="Genomic_DNA"/>
</dbReference>
<keyword evidence="10 18" id="KW-0812">Transmembrane</keyword>
<evidence type="ECO:0000256" key="6">
    <source>
        <dbReference type="ARBA" id="ARBA00022475"/>
    </source>
</evidence>
<comment type="subcellular location">
    <subcellularLocation>
        <location evidence="2">Cell inner membrane</location>
        <topology evidence="2">Multi-pass membrane protein</topology>
    </subcellularLocation>
</comment>
<evidence type="ECO:0000256" key="16">
    <source>
        <dbReference type="PIRSR" id="PIRSR000169-1"/>
    </source>
</evidence>
<evidence type="ECO:0000256" key="8">
    <source>
        <dbReference type="ARBA" id="ARBA00022532"/>
    </source>
</evidence>
<dbReference type="NCBIfam" id="TIGR02968">
    <property type="entry name" value="succ_dehyd_anc"/>
    <property type="match status" value="1"/>
</dbReference>
<dbReference type="GO" id="GO:0046872">
    <property type="term" value="F:metal ion binding"/>
    <property type="evidence" value="ECO:0007669"/>
    <property type="project" value="UniProtKB-KW"/>
</dbReference>
<keyword evidence="8" id="KW-0816">Tricarboxylic acid cycle</keyword>
<accession>A0A6M4H860</accession>
<feature type="transmembrane region" description="Helical" evidence="18">
    <location>
        <begin position="12"/>
        <end position="31"/>
    </location>
</feature>
<dbReference type="InterPro" id="IPR000701">
    <property type="entry name" value="SuccDH_FuR_B_TM-su"/>
</dbReference>
<feature type="binding site" evidence="16">
    <location>
        <position position="75"/>
    </location>
    <ligand>
        <name>a ubiquinone</name>
        <dbReference type="ChEBI" id="CHEBI:16389"/>
    </ligand>
</feature>
<dbReference type="CDD" id="cd03494">
    <property type="entry name" value="SQR_TypeC_SdhD"/>
    <property type="match status" value="1"/>
</dbReference>
<evidence type="ECO:0000256" key="13">
    <source>
        <dbReference type="ARBA" id="ARBA00022989"/>
    </source>
</evidence>